<protein>
    <submittedName>
        <fullName evidence="1">Uncharacterized protein</fullName>
    </submittedName>
</protein>
<dbReference type="GO" id="GO:0046982">
    <property type="term" value="F:protein heterodimerization activity"/>
    <property type="evidence" value="ECO:0007669"/>
    <property type="project" value="InterPro"/>
</dbReference>
<gene>
    <name evidence="1" type="ORF">CANINC_000744</name>
</gene>
<keyword evidence="2" id="KW-1185">Reference proteome</keyword>
<evidence type="ECO:0000313" key="1">
    <source>
        <dbReference type="EMBL" id="TID30677.1"/>
    </source>
</evidence>
<reference evidence="1 2" key="1">
    <citation type="journal article" date="2019" name="Front. Genet.">
        <title>Whole-Genome Sequencing of the Opportunistic Yeast Pathogen Candida inconspicua Uncovers Its Hybrid Origin.</title>
        <authorList>
            <person name="Mixao V."/>
            <person name="Hansen A.P."/>
            <person name="Saus E."/>
            <person name="Boekhout T."/>
            <person name="Lass-Florl C."/>
            <person name="Gabaldon T."/>
        </authorList>
    </citation>
    <scope>NUCLEOTIDE SEQUENCE [LARGE SCALE GENOMIC DNA]</scope>
    <source>
        <strain evidence="1 2">CBS 180</strain>
    </source>
</reference>
<dbReference type="EMBL" id="SELW01000126">
    <property type="protein sequence ID" value="TID30677.1"/>
    <property type="molecule type" value="Genomic_DNA"/>
</dbReference>
<accession>A0A4T0X6I6</accession>
<comment type="caution">
    <text evidence="1">The sequence shown here is derived from an EMBL/GenBank/DDBJ whole genome shotgun (WGS) entry which is preliminary data.</text>
</comment>
<dbReference type="Proteomes" id="UP000307173">
    <property type="component" value="Unassembled WGS sequence"/>
</dbReference>
<name>A0A4T0X6I6_9ASCO</name>
<evidence type="ECO:0000313" key="2">
    <source>
        <dbReference type="Proteomes" id="UP000307173"/>
    </source>
</evidence>
<sequence>MATSHTELIRKHKQILKSRLAVLNEKESTNYKLGQKNIDVLFYLNYIKFMRVLATRASEIATIEGSSEIMTKHWIDASDFLLSNIEENGTL</sequence>
<proteinExistence type="predicted"/>
<dbReference type="InterPro" id="IPR009072">
    <property type="entry name" value="Histone-fold"/>
</dbReference>
<dbReference type="OrthoDB" id="2543597at2759"/>
<dbReference type="Gene3D" id="1.10.20.10">
    <property type="entry name" value="Histone, subunit A"/>
    <property type="match status" value="1"/>
</dbReference>
<dbReference type="AlphaFoldDB" id="A0A4T0X6I6"/>
<organism evidence="1 2">
    <name type="scientific">Pichia inconspicua</name>
    <dbReference type="NCBI Taxonomy" id="52247"/>
    <lineage>
        <taxon>Eukaryota</taxon>
        <taxon>Fungi</taxon>
        <taxon>Dikarya</taxon>
        <taxon>Ascomycota</taxon>
        <taxon>Saccharomycotina</taxon>
        <taxon>Pichiomycetes</taxon>
        <taxon>Pichiales</taxon>
        <taxon>Pichiaceae</taxon>
        <taxon>Pichia</taxon>
    </lineage>
</organism>